<comment type="caution">
    <text evidence="4">The sequence shown here is derived from an EMBL/GenBank/DDBJ whole genome shotgun (WGS) entry which is preliminary data.</text>
</comment>
<evidence type="ECO:0000313" key="5">
    <source>
        <dbReference type="Proteomes" id="UP000614410"/>
    </source>
</evidence>
<dbReference type="AlphaFoldDB" id="A0A934NAM5"/>
<dbReference type="PANTHER" id="PTHR47816">
    <property type="entry name" value="RIBOSOMAL RNA SMALL SUBUNIT METHYLTRANSFERASE C"/>
    <property type="match status" value="1"/>
</dbReference>
<dbReference type="InterPro" id="IPR007848">
    <property type="entry name" value="Small_mtfrase_dom"/>
</dbReference>
<dbReference type="PANTHER" id="PTHR47816:SF4">
    <property type="entry name" value="RIBOSOMAL RNA SMALL SUBUNIT METHYLTRANSFERASE C"/>
    <property type="match status" value="1"/>
</dbReference>
<keyword evidence="2" id="KW-0808">Transferase</keyword>
<sequence length="245" mass="26686">MTRGRKRTGWTLPFLYFPPTWVLVACLSPGPTRTVAGDNAEVPHYFDTEQQTPSQPRQIRLRLRDLEVPLASDAGVFAHARVDAGTRFLLRRAPSPPPQGDILDLGCGYGPIAIAVGLRAPLARVWGVDVNARARELAAANATAAGAGNVVIAAPHDVPDELRFAAIYSNPPVRIGLVQLHPLLTRWLGRLHEGGAAYLVVHRHLGSDSLARWLRGEGFATDRLASHDGYRILRVQPRTAVGDDR</sequence>
<accession>A0A934NAM5</accession>
<keyword evidence="1 4" id="KW-0489">Methyltransferase</keyword>
<dbReference type="Pfam" id="PF05175">
    <property type="entry name" value="MTS"/>
    <property type="match status" value="1"/>
</dbReference>
<organism evidence="4 5">
    <name type="scientific">Candidatus Amunia macphersoniae</name>
    <dbReference type="NCBI Taxonomy" id="3127014"/>
    <lineage>
        <taxon>Bacteria</taxon>
        <taxon>Bacillati</taxon>
        <taxon>Candidatus Dormiibacterota</taxon>
        <taxon>Candidatus Dormibacteria</taxon>
        <taxon>Candidatus Aeolococcales</taxon>
        <taxon>Candidatus Aeolococcaceae</taxon>
        <taxon>Candidatus Amunia</taxon>
    </lineage>
</organism>
<feature type="domain" description="Methyltransferase small" evidence="3">
    <location>
        <begin position="69"/>
        <end position="233"/>
    </location>
</feature>
<evidence type="ECO:0000256" key="1">
    <source>
        <dbReference type="ARBA" id="ARBA00022603"/>
    </source>
</evidence>
<name>A0A934NAM5_9BACT</name>
<dbReference type="Gene3D" id="3.40.50.150">
    <property type="entry name" value="Vaccinia Virus protein VP39"/>
    <property type="match status" value="1"/>
</dbReference>
<dbReference type="InterPro" id="IPR046977">
    <property type="entry name" value="RsmC/RlmG"/>
</dbReference>
<dbReference type="GO" id="GO:0032259">
    <property type="term" value="P:methylation"/>
    <property type="evidence" value="ECO:0007669"/>
    <property type="project" value="UniProtKB-KW"/>
</dbReference>
<dbReference type="CDD" id="cd02440">
    <property type="entry name" value="AdoMet_MTases"/>
    <property type="match status" value="1"/>
</dbReference>
<evidence type="ECO:0000313" key="4">
    <source>
        <dbReference type="EMBL" id="MBJ7610327.1"/>
    </source>
</evidence>
<dbReference type="SUPFAM" id="SSF53335">
    <property type="entry name" value="S-adenosyl-L-methionine-dependent methyltransferases"/>
    <property type="match status" value="1"/>
</dbReference>
<dbReference type="GO" id="GO:0008757">
    <property type="term" value="F:S-adenosylmethionine-dependent methyltransferase activity"/>
    <property type="evidence" value="ECO:0007669"/>
    <property type="project" value="InterPro"/>
</dbReference>
<evidence type="ECO:0000259" key="3">
    <source>
        <dbReference type="Pfam" id="PF05175"/>
    </source>
</evidence>
<evidence type="ECO:0000256" key="2">
    <source>
        <dbReference type="ARBA" id="ARBA00022679"/>
    </source>
</evidence>
<protein>
    <submittedName>
        <fullName evidence="4">Methyltransferase</fullName>
    </submittedName>
</protein>
<gene>
    <name evidence="4" type="ORF">JF887_12985</name>
</gene>
<dbReference type="EMBL" id="JAEKNN010000061">
    <property type="protein sequence ID" value="MBJ7610327.1"/>
    <property type="molecule type" value="Genomic_DNA"/>
</dbReference>
<dbReference type="PROSITE" id="PS51257">
    <property type="entry name" value="PROKAR_LIPOPROTEIN"/>
    <property type="match status" value="1"/>
</dbReference>
<dbReference type="InterPro" id="IPR029063">
    <property type="entry name" value="SAM-dependent_MTases_sf"/>
</dbReference>
<reference evidence="4 5" key="1">
    <citation type="submission" date="2020-10" db="EMBL/GenBank/DDBJ databases">
        <title>Ca. Dormibacterota MAGs.</title>
        <authorList>
            <person name="Montgomery K."/>
        </authorList>
    </citation>
    <scope>NUCLEOTIDE SEQUENCE [LARGE SCALE GENOMIC DNA]</scope>
    <source>
        <strain evidence="4">Mitchell_Peninsula_5</strain>
    </source>
</reference>
<proteinExistence type="predicted"/>
<dbReference type="Proteomes" id="UP000614410">
    <property type="component" value="Unassembled WGS sequence"/>
</dbReference>